<sequence length="103" mass="11464">MISCPQCRSSQFSSHAELQVHILKYHPQSHSTSINFECASCHTRFLTLKSLKQHEPRCKGDIHNLQSSSTLILSHLDFGGSAPPSDGDDDNDEQNDDNQGLEN</sequence>
<organism evidence="2 5">
    <name type="scientific">Frankliniella fusca</name>
    <dbReference type="NCBI Taxonomy" id="407009"/>
    <lineage>
        <taxon>Eukaryota</taxon>
        <taxon>Metazoa</taxon>
        <taxon>Ecdysozoa</taxon>
        <taxon>Arthropoda</taxon>
        <taxon>Hexapoda</taxon>
        <taxon>Insecta</taxon>
        <taxon>Pterygota</taxon>
        <taxon>Neoptera</taxon>
        <taxon>Paraneoptera</taxon>
        <taxon>Thysanoptera</taxon>
        <taxon>Terebrantia</taxon>
        <taxon>Thripoidea</taxon>
        <taxon>Thripidae</taxon>
        <taxon>Frankliniella</taxon>
    </lineage>
</organism>
<feature type="compositionally biased region" description="Acidic residues" evidence="1">
    <location>
        <begin position="86"/>
        <end position="96"/>
    </location>
</feature>
<evidence type="ECO:0000256" key="1">
    <source>
        <dbReference type="SAM" id="MobiDB-lite"/>
    </source>
</evidence>
<feature type="non-terminal residue" evidence="2">
    <location>
        <position position="1"/>
    </location>
</feature>
<evidence type="ECO:0000313" key="2">
    <source>
        <dbReference type="EMBL" id="KAK3910326.1"/>
    </source>
</evidence>
<proteinExistence type="predicted"/>
<comment type="caution">
    <text evidence="2">The sequence shown here is derived from an EMBL/GenBank/DDBJ whole genome shotgun (WGS) entry which is preliminary data.</text>
</comment>
<keyword evidence="5" id="KW-1185">Reference proteome</keyword>
<protein>
    <submittedName>
        <fullName evidence="2">Homeotic protein spalt-major</fullName>
    </submittedName>
</protein>
<feature type="region of interest" description="Disordered" evidence="1">
    <location>
        <begin position="75"/>
        <end position="103"/>
    </location>
</feature>
<reference evidence="2" key="2">
    <citation type="journal article" date="2023" name="BMC Genomics">
        <title>Pest status, molecular evolution, and epigenetic factors derived from the genome assembly of Frankliniella fusca, a thysanopteran phytovirus vector.</title>
        <authorList>
            <person name="Catto M.A."/>
            <person name="Labadie P.E."/>
            <person name="Jacobson A.L."/>
            <person name="Kennedy G.G."/>
            <person name="Srinivasan R."/>
            <person name="Hunt B.G."/>
        </authorList>
    </citation>
    <scope>NUCLEOTIDE SEQUENCE</scope>
    <source>
        <strain evidence="2">PL_HMW_Pooled</strain>
    </source>
</reference>
<dbReference type="EMBL" id="JAHWGI010000988">
    <property type="protein sequence ID" value="KAK3920050.1"/>
    <property type="molecule type" value="Genomic_DNA"/>
</dbReference>
<evidence type="ECO:0000313" key="3">
    <source>
        <dbReference type="EMBL" id="KAK3917186.1"/>
    </source>
</evidence>
<dbReference type="EMBL" id="JAHWGI010000150">
    <property type="protein sequence ID" value="KAK3910326.1"/>
    <property type="molecule type" value="Genomic_DNA"/>
</dbReference>
<dbReference type="AlphaFoldDB" id="A0AAE1L887"/>
<name>A0AAE1L887_9NEOP</name>
<gene>
    <name evidence="4" type="ORF">KUF71_009337</name>
    <name evidence="2" type="ORF">KUF71_020095</name>
    <name evidence="3" type="ORF">KUF71_026100</name>
</gene>
<dbReference type="Proteomes" id="UP001219518">
    <property type="component" value="Unassembled WGS sequence"/>
</dbReference>
<dbReference type="Gene3D" id="3.30.160.60">
    <property type="entry name" value="Classic Zinc Finger"/>
    <property type="match status" value="1"/>
</dbReference>
<evidence type="ECO:0000313" key="5">
    <source>
        <dbReference type="Proteomes" id="UP001219518"/>
    </source>
</evidence>
<dbReference type="EMBL" id="JAHWGI010000698">
    <property type="protein sequence ID" value="KAK3917186.1"/>
    <property type="molecule type" value="Genomic_DNA"/>
</dbReference>
<evidence type="ECO:0000313" key="4">
    <source>
        <dbReference type="EMBL" id="KAK3920050.1"/>
    </source>
</evidence>
<reference evidence="2" key="1">
    <citation type="submission" date="2021-07" db="EMBL/GenBank/DDBJ databases">
        <authorList>
            <person name="Catto M.A."/>
            <person name="Jacobson A."/>
            <person name="Kennedy G."/>
            <person name="Labadie P."/>
            <person name="Hunt B.G."/>
            <person name="Srinivasan R."/>
        </authorList>
    </citation>
    <scope>NUCLEOTIDE SEQUENCE</scope>
    <source>
        <strain evidence="2">PL_HMW_Pooled</strain>
        <tissue evidence="2">Head</tissue>
    </source>
</reference>
<accession>A0AAE1L887</accession>